<dbReference type="Pfam" id="PF07963">
    <property type="entry name" value="N_methyl"/>
    <property type="match status" value="1"/>
</dbReference>
<keyword evidence="1" id="KW-0472">Membrane</keyword>
<dbReference type="RefSeq" id="WP_072726093.1">
    <property type="nucleotide sequence ID" value="NZ_FQXH01000028.1"/>
</dbReference>
<evidence type="ECO:0000313" key="3">
    <source>
        <dbReference type="Proteomes" id="UP000242520"/>
    </source>
</evidence>
<dbReference type="InterPro" id="IPR012902">
    <property type="entry name" value="N_methyl_site"/>
</dbReference>
<dbReference type="NCBIfam" id="TIGR02532">
    <property type="entry name" value="IV_pilin_GFxxxE"/>
    <property type="match status" value="1"/>
</dbReference>
<proteinExistence type="predicted"/>
<keyword evidence="1" id="KW-0812">Transmembrane</keyword>
<name>A0A1M5T6C8_9FIRM</name>
<protein>
    <submittedName>
        <fullName evidence="2">Prepilin-type N-terminal cleavage/methylation domain-containing protein</fullName>
    </submittedName>
</protein>
<dbReference type="Proteomes" id="UP000242520">
    <property type="component" value="Unassembled WGS sequence"/>
</dbReference>
<sequence length="252" mass="28550">MIKSNKGLTLVEIIVSLAILGIIIAPLSSLFVSTIKINKDSENRMKADLLAQKYMEEEKHSDVTGEKNETISDGDFQINKKVEKYGSYSIQKGEGFNTNCQIEVEIENGKLNFKGDNSNSFELENNKLIQLEIKKDDGSIIVDFKHDSSTIKSYNMTLNEDINIKLNCKESSKVTFEINALEGVATKVYIVKSIDSNSEIEVINKKGNVYVYRNIYDDSAKRDEETWVYKITITVLKDNEELVKLVGLKRID</sequence>
<dbReference type="STRING" id="1123350.SAMN02744040_02043"/>
<dbReference type="EMBL" id="FQXH01000028">
    <property type="protein sequence ID" value="SHH46238.1"/>
    <property type="molecule type" value="Genomic_DNA"/>
</dbReference>
<gene>
    <name evidence="2" type="ORF">SAMN02744040_02043</name>
</gene>
<reference evidence="3" key="1">
    <citation type="submission" date="2016-11" db="EMBL/GenBank/DDBJ databases">
        <authorList>
            <person name="Varghese N."/>
            <person name="Submissions S."/>
        </authorList>
    </citation>
    <scope>NUCLEOTIDE SEQUENCE [LARGE SCALE GENOMIC DNA]</scope>
    <source>
        <strain evidence="3">DSM 15285</strain>
    </source>
</reference>
<organism evidence="2 3">
    <name type="scientific">Tepidibacter thalassicus DSM 15285</name>
    <dbReference type="NCBI Taxonomy" id="1123350"/>
    <lineage>
        <taxon>Bacteria</taxon>
        <taxon>Bacillati</taxon>
        <taxon>Bacillota</taxon>
        <taxon>Clostridia</taxon>
        <taxon>Peptostreptococcales</taxon>
        <taxon>Peptostreptococcaceae</taxon>
        <taxon>Tepidibacter</taxon>
    </lineage>
</organism>
<evidence type="ECO:0000256" key="1">
    <source>
        <dbReference type="SAM" id="Phobius"/>
    </source>
</evidence>
<keyword evidence="1" id="KW-1133">Transmembrane helix</keyword>
<accession>A0A1M5T6C8</accession>
<evidence type="ECO:0000313" key="2">
    <source>
        <dbReference type="EMBL" id="SHH46238.1"/>
    </source>
</evidence>
<dbReference type="OrthoDB" id="1750053at2"/>
<keyword evidence="3" id="KW-1185">Reference proteome</keyword>
<feature type="transmembrane region" description="Helical" evidence="1">
    <location>
        <begin position="13"/>
        <end position="35"/>
    </location>
</feature>
<dbReference type="AlphaFoldDB" id="A0A1M5T6C8"/>